<dbReference type="NCBIfam" id="TIGR00206">
    <property type="entry name" value="fliF"/>
    <property type="match status" value="1"/>
</dbReference>
<dbReference type="InterPro" id="IPR045851">
    <property type="entry name" value="AMP-bd_C_sf"/>
</dbReference>
<dbReference type="InterPro" id="IPR006182">
    <property type="entry name" value="FliF_N_dom"/>
</dbReference>
<keyword evidence="13" id="KW-0969">Cilium</keyword>
<comment type="similarity">
    <text evidence="3 9">Belongs to the FliF family.</text>
</comment>
<feature type="transmembrane region" description="Helical" evidence="10">
    <location>
        <begin position="449"/>
        <end position="469"/>
    </location>
</feature>
<dbReference type="PANTHER" id="PTHR30046:SF0">
    <property type="entry name" value="FLAGELLAR M-RING PROTEIN"/>
    <property type="match status" value="1"/>
</dbReference>
<evidence type="ECO:0000256" key="6">
    <source>
        <dbReference type="ARBA" id="ARBA00022989"/>
    </source>
</evidence>
<evidence type="ECO:0000259" key="11">
    <source>
        <dbReference type="Pfam" id="PF01514"/>
    </source>
</evidence>
<evidence type="ECO:0000256" key="4">
    <source>
        <dbReference type="ARBA" id="ARBA00022475"/>
    </source>
</evidence>
<dbReference type="Proteomes" id="UP001597040">
    <property type="component" value="Unassembled WGS sequence"/>
</dbReference>
<keyword evidence="4" id="KW-1003">Cell membrane</keyword>
<dbReference type="Pfam" id="PF01514">
    <property type="entry name" value="YscJ_FliF"/>
    <property type="match status" value="1"/>
</dbReference>
<evidence type="ECO:0000313" key="13">
    <source>
        <dbReference type="EMBL" id="MFD1037990.1"/>
    </source>
</evidence>
<keyword evidence="13" id="KW-0282">Flagellum</keyword>
<proteinExistence type="inferred from homology"/>
<evidence type="ECO:0000313" key="14">
    <source>
        <dbReference type="Proteomes" id="UP001597040"/>
    </source>
</evidence>
<evidence type="ECO:0000256" key="10">
    <source>
        <dbReference type="SAM" id="Phobius"/>
    </source>
</evidence>
<gene>
    <name evidence="13" type="primary">fliF</name>
    <name evidence="13" type="ORF">ACFQ3N_06155</name>
</gene>
<sequence>MKEKIMTFKDTASSYWSSRSKGQKGIFIGSLAIVVALIVAISLFTSNSKFVPLYNNLSLQEVGQIKTELDARGIPYELQGGGTTITVPEDRVDSLLVDLAGQGIPNSGSIDYSFFSENASWGISDNEFDVMKLDAMQTELANLMRGIDGIESAKVMINMPKDPVFVSEAAQEGTASIVINTQPGYQFKGNQVDSLYHLVSKAVPNLSAENIVIMNQYFEYFDRNSENTYGDQDVYTYQQTVKKDIERDIQRRLQQMLGAMVGMENVIVSVTADIDFTQENRVEELIEPVDLESMEGLPVSIESIQESYTGDPPVGGDAGVGDEDIPNYEGVENGNNGEYELSKETINNEFNRIRRDIVESPYKVRDLGIQVAVDNAREQQDGDEIIYLTQQDQDAVQAGIASILDSMIGTSIDKEYGEVNPEEKISIVFQEFSGGADTPKTTSSPIPTWMYVAGGVLLVIIIILIILLMRNKNEDEEVVQEAVTTEVETEIPDIPEKEDSEEVVRKKQLEKMAKDKPEEFAKLLRSWISDD</sequence>
<dbReference type="PRINTS" id="PR01009">
    <property type="entry name" value="FLGMRINGFLIF"/>
</dbReference>
<protein>
    <recommendedName>
        <fullName evidence="9">Flagellar M-ring protein</fullName>
    </recommendedName>
</protein>
<keyword evidence="6 10" id="KW-1133">Transmembrane helix</keyword>
<keyword evidence="5 10" id="KW-0812">Transmembrane</keyword>
<dbReference type="Gene3D" id="3.30.300.30">
    <property type="match status" value="1"/>
</dbReference>
<dbReference type="InterPro" id="IPR000067">
    <property type="entry name" value="FlgMring_FliF"/>
</dbReference>
<dbReference type="InterPro" id="IPR043427">
    <property type="entry name" value="YscJ/FliF"/>
</dbReference>
<dbReference type="EMBL" id="JBHTKJ010000012">
    <property type="protein sequence ID" value="MFD1037990.1"/>
    <property type="molecule type" value="Genomic_DNA"/>
</dbReference>
<evidence type="ECO:0000256" key="1">
    <source>
        <dbReference type="ARBA" id="ARBA00004117"/>
    </source>
</evidence>
<evidence type="ECO:0000256" key="8">
    <source>
        <dbReference type="ARBA" id="ARBA00023143"/>
    </source>
</evidence>
<dbReference type="Pfam" id="PF08345">
    <property type="entry name" value="YscJ_FliF_C"/>
    <property type="match status" value="1"/>
</dbReference>
<feature type="transmembrane region" description="Helical" evidence="10">
    <location>
        <begin position="25"/>
        <end position="44"/>
    </location>
</feature>
<feature type="domain" description="Flagellar M-ring C-terminal" evidence="12">
    <location>
        <begin position="257"/>
        <end position="397"/>
    </location>
</feature>
<evidence type="ECO:0000256" key="5">
    <source>
        <dbReference type="ARBA" id="ARBA00022692"/>
    </source>
</evidence>
<accession>A0ABW3LM39</accession>
<dbReference type="RefSeq" id="WP_390360552.1">
    <property type="nucleotide sequence ID" value="NZ_JBHTKJ010000012.1"/>
</dbReference>
<dbReference type="InterPro" id="IPR013556">
    <property type="entry name" value="Flag_M-ring_C"/>
</dbReference>
<keyword evidence="13" id="KW-0966">Cell projection</keyword>
<keyword evidence="8 9" id="KW-0975">Bacterial flagellum</keyword>
<reference evidence="14" key="1">
    <citation type="journal article" date="2019" name="Int. J. Syst. Evol. Microbiol.">
        <title>The Global Catalogue of Microorganisms (GCM) 10K type strain sequencing project: providing services to taxonomists for standard genome sequencing and annotation.</title>
        <authorList>
            <consortium name="The Broad Institute Genomics Platform"/>
            <consortium name="The Broad Institute Genome Sequencing Center for Infectious Disease"/>
            <person name="Wu L."/>
            <person name="Ma J."/>
        </authorList>
    </citation>
    <scope>NUCLEOTIDE SEQUENCE [LARGE SCALE GENOMIC DNA]</scope>
    <source>
        <strain evidence="14">CCUG 56754</strain>
    </source>
</reference>
<evidence type="ECO:0000256" key="9">
    <source>
        <dbReference type="PIRNR" id="PIRNR004862"/>
    </source>
</evidence>
<evidence type="ECO:0000256" key="2">
    <source>
        <dbReference type="ARBA" id="ARBA00004651"/>
    </source>
</evidence>
<organism evidence="13 14">
    <name type="scientific">Virgibacillus byunsanensis</name>
    <dbReference type="NCBI Taxonomy" id="570945"/>
    <lineage>
        <taxon>Bacteria</taxon>
        <taxon>Bacillati</taxon>
        <taxon>Bacillota</taxon>
        <taxon>Bacilli</taxon>
        <taxon>Bacillales</taxon>
        <taxon>Bacillaceae</taxon>
        <taxon>Virgibacillus</taxon>
    </lineage>
</organism>
<evidence type="ECO:0000256" key="3">
    <source>
        <dbReference type="ARBA" id="ARBA00007971"/>
    </source>
</evidence>
<dbReference type="PANTHER" id="PTHR30046">
    <property type="entry name" value="FLAGELLAR M-RING PROTEIN"/>
    <property type="match status" value="1"/>
</dbReference>
<comment type="subcellular location">
    <subcellularLocation>
        <location evidence="1 9">Bacterial flagellum basal body</location>
    </subcellularLocation>
    <subcellularLocation>
        <location evidence="2">Cell membrane</location>
        <topology evidence="2">Multi-pass membrane protein</topology>
    </subcellularLocation>
</comment>
<comment type="caution">
    <text evidence="13">The sequence shown here is derived from an EMBL/GenBank/DDBJ whole genome shotgun (WGS) entry which is preliminary data.</text>
</comment>
<keyword evidence="7 10" id="KW-0472">Membrane</keyword>
<comment type="function">
    <text evidence="9">The M ring may be actively involved in energy transduction.</text>
</comment>
<name>A0ABW3LM39_9BACI</name>
<keyword evidence="14" id="KW-1185">Reference proteome</keyword>
<evidence type="ECO:0000259" key="12">
    <source>
        <dbReference type="Pfam" id="PF08345"/>
    </source>
</evidence>
<dbReference type="PIRSF" id="PIRSF004862">
    <property type="entry name" value="FliF"/>
    <property type="match status" value="1"/>
</dbReference>
<feature type="domain" description="Flagellar M-ring N-terminal" evidence="11">
    <location>
        <begin position="47"/>
        <end position="220"/>
    </location>
</feature>
<evidence type="ECO:0000256" key="7">
    <source>
        <dbReference type="ARBA" id="ARBA00023136"/>
    </source>
</evidence>